<proteinExistence type="predicted"/>
<dbReference type="PROSITE" id="PS50109">
    <property type="entry name" value="HIS_KIN"/>
    <property type="match status" value="1"/>
</dbReference>
<dbReference type="PRINTS" id="PR00344">
    <property type="entry name" value="BCTRLSENSOR"/>
</dbReference>
<dbReference type="CDD" id="cd00082">
    <property type="entry name" value="HisKA"/>
    <property type="match status" value="1"/>
</dbReference>
<dbReference type="SUPFAM" id="SSF158472">
    <property type="entry name" value="HAMP domain-like"/>
    <property type="match status" value="1"/>
</dbReference>
<dbReference type="InterPro" id="IPR003660">
    <property type="entry name" value="HAMP_dom"/>
</dbReference>
<dbReference type="OrthoDB" id="9786919at2"/>
<dbReference type="InterPro" id="IPR003661">
    <property type="entry name" value="HisK_dim/P_dom"/>
</dbReference>
<keyword evidence="5" id="KW-0597">Phosphoprotein</keyword>
<dbReference type="CDD" id="cd00075">
    <property type="entry name" value="HATPase"/>
    <property type="match status" value="1"/>
</dbReference>
<evidence type="ECO:0000256" key="6">
    <source>
        <dbReference type="ARBA" id="ARBA00022679"/>
    </source>
</evidence>
<evidence type="ECO:0000256" key="11">
    <source>
        <dbReference type="ARBA" id="ARBA00022989"/>
    </source>
</evidence>
<dbReference type="InterPro" id="IPR036097">
    <property type="entry name" value="HisK_dim/P_sf"/>
</dbReference>
<evidence type="ECO:0000256" key="1">
    <source>
        <dbReference type="ARBA" id="ARBA00000085"/>
    </source>
</evidence>
<dbReference type="Pfam" id="PF02518">
    <property type="entry name" value="HATPase_c"/>
    <property type="match status" value="1"/>
</dbReference>
<dbReference type="Proteomes" id="UP000219546">
    <property type="component" value="Unassembled WGS sequence"/>
</dbReference>
<gene>
    <name evidence="18" type="ORF">SAMN05877753_10122</name>
</gene>
<dbReference type="FunFam" id="3.30.565.10:FF:000006">
    <property type="entry name" value="Sensor histidine kinase WalK"/>
    <property type="match status" value="1"/>
</dbReference>
<evidence type="ECO:0000256" key="12">
    <source>
        <dbReference type="ARBA" id="ARBA00023012"/>
    </source>
</evidence>
<feature type="domain" description="Histidine kinase" evidence="16">
    <location>
        <begin position="261"/>
        <end position="474"/>
    </location>
</feature>
<dbReference type="SMART" id="SM00304">
    <property type="entry name" value="HAMP"/>
    <property type="match status" value="1"/>
</dbReference>
<dbReference type="EMBL" id="OAOP01000001">
    <property type="protein sequence ID" value="SNX66711.1"/>
    <property type="molecule type" value="Genomic_DNA"/>
</dbReference>
<keyword evidence="6" id="KW-0808">Transferase</keyword>
<keyword evidence="13 15" id="KW-0472">Membrane</keyword>
<dbReference type="SUPFAM" id="SSF55874">
    <property type="entry name" value="ATPase domain of HSP90 chaperone/DNA topoisomerase II/histidine kinase"/>
    <property type="match status" value="1"/>
</dbReference>
<evidence type="ECO:0000256" key="4">
    <source>
        <dbReference type="ARBA" id="ARBA00022475"/>
    </source>
</evidence>
<comment type="subcellular location">
    <subcellularLocation>
        <location evidence="2">Cell membrane</location>
        <topology evidence="2">Multi-pass membrane protein</topology>
    </subcellularLocation>
</comment>
<evidence type="ECO:0000256" key="14">
    <source>
        <dbReference type="SAM" id="Coils"/>
    </source>
</evidence>
<evidence type="ECO:0000256" key="7">
    <source>
        <dbReference type="ARBA" id="ARBA00022692"/>
    </source>
</evidence>
<dbReference type="Gene3D" id="3.30.565.10">
    <property type="entry name" value="Histidine kinase-like ATPase, C-terminal domain"/>
    <property type="match status" value="1"/>
</dbReference>
<dbReference type="RefSeq" id="WP_097156569.1">
    <property type="nucleotide sequence ID" value="NZ_JBEPMQ010000016.1"/>
</dbReference>
<dbReference type="InterPro" id="IPR004358">
    <property type="entry name" value="Sig_transdc_His_kin-like_C"/>
</dbReference>
<sequence>MKLWQKIFICTFILFELVFNISIPLMIQYTFNQNLTKEIERGLTEQMILHTSLQANSKYASDVFQFSQDFLKAFLKMTFQENTQYFDKKGVYIEVLDENNHPIYSNFNFQHDAERVELDVPISDTRNYIIRDIRDKSLLFVTNGLELKDQTFKFTYIRDISSVYSDRIDQYHLFFRVNLIIALLLAAALYALTRYFIQPISSLTRSTQTITGGDFSERVNINAKDEVGILAENFNLMAAAVEEKIKELEKNAELKQNFIESFTHEIKTPLTSIIGYADFLRSTKYNEKIYYDSLDYIYNEGKRLEALSFKLMDLILLKKQDFYMKQENLSLLCKDAAEILRPSLSSKKISLKLHLDECNACVDTDLFTVLLTNLLDNAIKASNEEGIIYLTLKKQCDQIVIKIEDNGIGMVEKDMERIFEPFFVVDKARTRANGGAGIGLTICSEIIKLHHGEIKVSSEVGKGTVFEIDLPREITTSLQVFDTYKTSCR</sequence>
<evidence type="ECO:0000256" key="9">
    <source>
        <dbReference type="ARBA" id="ARBA00022777"/>
    </source>
</evidence>
<evidence type="ECO:0000256" key="13">
    <source>
        <dbReference type="ARBA" id="ARBA00023136"/>
    </source>
</evidence>
<dbReference type="InterPro" id="IPR003594">
    <property type="entry name" value="HATPase_dom"/>
</dbReference>
<accession>A0A285CGK5</accession>
<dbReference type="GO" id="GO:0005524">
    <property type="term" value="F:ATP binding"/>
    <property type="evidence" value="ECO:0007669"/>
    <property type="project" value="UniProtKB-KW"/>
</dbReference>
<dbReference type="Pfam" id="PF00672">
    <property type="entry name" value="HAMP"/>
    <property type="match status" value="1"/>
</dbReference>
<dbReference type="EC" id="2.7.13.3" evidence="3"/>
<dbReference type="GO" id="GO:0000155">
    <property type="term" value="F:phosphorelay sensor kinase activity"/>
    <property type="evidence" value="ECO:0007669"/>
    <property type="project" value="InterPro"/>
</dbReference>
<keyword evidence="19" id="KW-1185">Reference proteome</keyword>
<feature type="domain" description="HAMP" evidence="17">
    <location>
        <begin position="194"/>
        <end position="246"/>
    </location>
</feature>
<evidence type="ECO:0000256" key="5">
    <source>
        <dbReference type="ARBA" id="ARBA00022553"/>
    </source>
</evidence>
<evidence type="ECO:0000313" key="18">
    <source>
        <dbReference type="EMBL" id="SNX66711.1"/>
    </source>
</evidence>
<organism evidence="18 19">
    <name type="scientific">Bacillus oleivorans</name>
    <dbReference type="NCBI Taxonomy" id="1448271"/>
    <lineage>
        <taxon>Bacteria</taxon>
        <taxon>Bacillati</taxon>
        <taxon>Bacillota</taxon>
        <taxon>Bacilli</taxon>
        <taxon>Bacillales</taxon>
        <taxon>Bacillaceae</taxon>
        <taxon>Bacillus</taxon>
    </lineage>
</organism>
<evidence type="ECO:0000256" key="3">
    <source>
        <dbReference type="ARBA" id="ARBA00012438"/>
    </source>
</evidence>
<dbReference type="PANTHER" id="PTHR45528">
    <property type="entry name" value="SENSOR HISTIDINE KINASE CPXA"/>
    <property type="match status" value="1"/>
</dbReference>
<protein>
    <recommendedName>
        <fullName evidence="3">histidine kinase</fullName>
        <ecNumber evidence="3">2.7.13.3</ecNumber>
    </recommendedName>
</protein>
<keyword evidence="4" id="KW-1003">Cell membrane</keyword>
<dbReference type="SMART" id="SM00388">
    <property type="entry name" value="HisKA"/>
    <property type="match status" value="1"/>
</dbReference>
<dbReference type="Gene3D" id="1.10.287.130">
    <property type="match status" value="1"/>
</dbReference>
<name>A0A285CGK5_9BACI</name>
<dbReference type="PANTHER" id="PTHR45528:SF1">
    <property type="entry name" value="SENSOR HISTIDINE KINASE CPXA"/>
    <property type="match status" value="1"/>
</dbReference>
<comment type="catalytic activity">
    <reaction evidence="1">
        <text>ATP + protein L-histidine = ADP + protein N-phospho-L-histidine.</text>
        <dbReference type="EC" id="2.7.13.3"/>
    </reaction>
</comment>
<dbReference type="InterPro" id="IPR005467">
    <property type="entry name" value="His_kinase_dom"/>
</dbReference>
<keyword evidence="12" id="KW-0902">Two-component regulatory system</keyword>
<dbReference type="InterPro" id="IPR036890">
    <property type="entry name" value="HATPase_C_sf"/>
</dbReference>
<evidence type="ECO:0000313" key="19">
    <source>
        <dbReference type="Proteomes" id="UP000219546"/>
    </source>
</evidence>
<feature type="coiled-coil region" evidence="14">
    <location>
        <begin position="231"/>
        <end position="258"/>
    </location>
</feature>
<dbReference type="CDD" id="cd06225">
    <property type="entry name" value="HAMP"/>
    <property type="match status" value="1"/>
</dbReference>
<evidence type="ECO:0000256" key="8">
    <source>
        <dbReference type="ARBA" id="ARBA00022741"/>
    </source>
</evidence>
<dbReference type="GO" id="GO:0005886">
    <property type="term" value="C:plasma membrane"/>
    <property type="evidence" value="ECO:0007669"/>
    <property type="project" value="UniProtKB-SubCell"/>
</dbReference>
<feature type="transmembrane region" description="Helical" evidence="15">
    <location>
        <begin position="6"/>
        <end position="27"/>
    </location>
</feature>
<dbReference type="Pfam" id="PF00512">
    <property type="entry name" value="HisKA"/>
    <property type="match status" value="1"/>
</dbReference>
<keyword evidence="9 18" id="KW-0418">Kinase</keyword>
<keyword evidence="8" id="KW-0547">Nucleotide-binding</keyword>
<keyword evidence="11 15" id="KW-1133">Transmembrane helix</keyword>
<reference evidence="18 19" key="1">
    <citation type="submission" date="2017-08" db="EMBL/GenBank/DDBJ databases">
        <authorList>
            <person name="de Groot N.N."/>
        </authorList>
    </citation>
    <scope>NUCLEOTIDE SEQUENCE [LARGE SCALE GENOMIC DNA]</scope>
    <source>
        <strain evidence="18 19">JC228</strain>
    </source>
</reference>
<evidence type="ECO:0000256" key="15">
    <source>
        <dbReference type="SAM" id="Phobius"/>
    </source>
</evidence>
<dbReference type="SUPFAM" id="SSF47384">
    <property type="entry name" value="Homodimeric domain of signal transducing histidine kinase"/>
    <property type="match status" value="1"/>
</dbReference>
<keyword evidence="10" id="KW-0067">ATP-binding</keyword>
<evidence type="ECO:0000259" key="16">
    <source>
        <dbReference type="PROSITE" id="PS50109"/>
    </source>
</evidence>
<dbReference type="InterPro" id="IPR050398">
    <property type="entry name" value="HssS/ArlS-like"/>
</dbReference>
<dbReference type="AlphaFoldDB" id="A0A285CGK5"/>
<evidence type="ECO:0000259" key="17">
    <source>
        <dbReference type="PROSITE" id="PS50885"/>
    </source>
</evidence>
<dbReference type="PROSITE" id="PS50885">
    <property type="entry name" value="HAMP"/>
    <property type="match status" value="1"/>
</dbReference>
<keyword evidence="14" id="KW-0175">Coiled coil</keyword>
<evidence type="ECO:0000256" key="2">
    <source>
        <dbReference type="ARBA" id="ARBA00004651"/>
    </source>
</evidence>
<evidence type="ECO:0000256" key="10">
    <source>
        <dbReference type="ARBA" id="ARBA00022840"/>
    </source>
</evidence>
<keyword evidence="7 15" id="KW-0812">Transmembrane</keyword>
<dbReference type="SMART" id="SM00387">
    <property type="entry name" value="HATPase_c"/>
    <property type="match status" value="1"/>
</dbReference>
<dbReference type="Gene3D" id="6.10.340.10">
    <property type="match status" value="1"/>
</dbReference>